<keyword evidence="4" id="KW-0479">Metal-binding</keyword>
<keyword evidence="3" id="KW-0964">Secreted</keyword>
<dbReference type="OrthoDB" id="1921208at2759"/>
<evidence type="ECO:0000256" key="6">
    <source>
        <dbReference type="SAM" id="SignalP"/>
    </source>
</evidence>
<evidence type="ECO:0000256" key="1">
    <source>
        <dbReference type="ARBA" id="ARBA00004613"/>
    </source>
</evidence>
<evidence type="ECO:0000313" key="9">
    <source>
        <dbReference type="Proteomes" id="UP001140562"/>
    </source>
</evidence>
<dbReference type="SUPFAM" id="SSF51182">
    <property type="entry name" value="RmlC-like cupins"/>
    <property type="match status" value="1"/>
</dbReference>
<comment type="similarity">
    <text evidence="2">Belongs to the germin family.</text>
</comment>
<accession>A0A9W9BXM7</accession>
<evidence type="ECO:0000256" key="3">
    <source>
        <dbReference type="ARBA" id="ARBA00022525"/>
    </source>
</evidence>
<feature type="chain" id="PRO_5040930908" description="Cupin type-1 domain-containing protein" evidence="6">
    <location>
        <begin position="20"/>
        <end position="264"/>
    </location>
</feature>
<dbReference type="PANTHER" id="PTHR31238">
    <property type="entry name" value="GERMIN-LIKE PROTEIN SUBFAMILY 3 MEMBER 3"/>
    <property type="match status" value="1"/>
</dbReference>
<proteinExistence type="inferred from homology"/>
<sequence length="264" mass="27524">MHLIIRALTALAVVGAAQGQPYSSSCVSSTAVSTTAAQPAATADPNANLFGDLFSAPTAIKRFQRLLVQGGSLLTGEALRKLIVFDFNGAQPANGALGGAVKSATTETFPFITDLDISMTLAFLEPCGINTPHIHPRATELLVLVEGSNLQFGSFLENGLVSPGQNQEVAGTLEKYQATPFPSGSIHYQFNNGCEKAVFVAAFNSANPGTSSVAQGFFNLNAQVVNATLGPAVSVAGGSLEELRQVIPESLAQDVRNCLARCRL</sequence>
<evidence type="ECO:0000256" key="5">
    <source>
        <dbReference type="ARBA" id="ARBA00023211"/>
    </source>
</evidence>
<comment type="caution">
    <text evidence="8">The sequence shown here is derived from an EMBL/GenBank/DDBJ whole genome shotgun (WGS) entry which is preliminary data.</text>
</comment>
<dbReference type="PROSITE" id="PS00725">
    <property type="entry name" value="GERMIN"/>
    <property type="match status" value="1"/>
</dbReference>
<dbReference type="GO" id="GO:0030145">
    <property type="term" value="F:manganese ion binding"/>
    <property type="evidence" value="ECO:0007669"/>
    <property type="project" value="InterPro"/>
</dbReference>
<protein>
    <recommendedName>
        <fullName evidence="7">Cupin type-1 domain-containing protein</fullName>
    </recommendedName>
</protein>
<keyword evidence="6" id="KW-0732">Signal</keyword>
<dbReference type="InterPro" id="IPR019780">
    <property type="entry name" value="Germin_Mn-BS"/>
</dbReference>
<evidence type="ECO:0000256" key="2">
    <source>
        <dbReference type="ARBA" id="ARBA00007456"/>
    </source>
</evidence>
<dbReference type="SMART" id="SM00835">
    <property type="entry name" value="Cupin_1"/>
    <property type="match status" value="1"/>
</dbReference>
<reference evidence="8" key="1">
    <citation type="submission" date="2022-10" db="EMBL/GenBank/DDBJ databases">
        <title>Tapping the CABI collections for fungal endophytes: first genome assemblies for Collariella, Neodidymelliopsis, Ascochyta clinopodiicola, Didymella pomorum, Didymosphaeria variabile, Neocosmospora piperis and Neocucurbitaria cava.</title>
        <authorList>
            <person name="Hill R."/>
        </authorList>
    </citation>
    <scope>NUCLEOTIDE SEQUENCE</scope>
    <source>
        <strain evidence="8">IMI 360193</strain>
    </source>
</reference>
<keyword evidence="5" id="KW-0464">Manganese</keyword>
<evidence type="ECO:0000313" key="8">
    <source>
        <dbReference type="EMBL" id="KAJ4331907.1"/>
    </source>
</evidence>
<gene>
    <name evidence="8" type="ORF">N0V87_008800</name>
</gene>
<feature type="signal peptide" evidence="6">
    <location>
        <begin position="1"/>
        <end position="19"/>
    </location>
</feature>
<dbReference type="InterPro" id="IPR014710">
    <property type="entry name" value="RmlC-like_jellyroll"/>
</dbReference>
<name>A0A9W9BXM7_9PLEO</name>
<dbReference type="PRINTS" id="PR00325">
    <property type="entry name" value="GERMIN"/>
</dbReference>
<dbReference type="Gene3D" id="2.60.120.10">
    <property type="entry name" value="Jelly Rolls"/>
    <property type="match status" value="1"/>
</dbReference>
<evidence type="ECO:0000259" key="7">
    <source>
        <dbReference type="SMART" id="SM00835"/>
    </source>
</evidence>
<dbReference type="EMBL" id="JAPEUV010000134">
    <property type="protein sequence ID" value="KAJ4331907.1"/>
    <property type="molecule type" value="Genomic_DNA"/>
</dbReference>
<dbReference type="InterPro" id="IPR001929">
    <property type="entry name" value="Germin"/>
</dbReference>
<evidence type="ECO:0000256" key="4">
    <source>
        <dbReference type="ARBA" id="ARBA00022723"/>
    </source>
</evidence>
<comment type="subcellular location">
    <subcellularLocation>
        <location evidence="1">Secreted</location>
    </subcellularLocation>
</comment>
<dbReference type="Proteomes" id="UP001140562">
    <property type="component" value="Unassembled WGS sequence"/>
</dbReference>
<organism evidence="8 9">
    <name type="scientific">Didymella glomerata</name>
    <dbReference type="NCBI Taxonomy" id="749621"/>
    <lineage>
        <taxon>Eukaryota</taxon>
        <taxon>Fungi</taxon>
        <taxon>Dikarya</taxon>
        <taxon>Ascomycota</taxon>
        <taxon>Pezizomycotina</taxon>
        <taxon>Dothideomycetes</taxon>
        <taxon>Pleosporomycetidae</taxon>
        <taxon>Pleosporales</taxon>
        <taxon>Pleosporineae</taxon>
        <taxon>Didymellaceae</taxon>
        <taxon>Didymella</taxon>
    </lineage>
</organism>
<feature type="domain" description="Cupin type-1" evidence="7">
    <location>
        <begin position="85"/>
        <end position="244"/>
    </location>
</feature>
<dbReference type="GO" id="GO:0005576">
    <property type="term" value="C:extracellular region"/>
    <property type="evidence" value="ECO:0007669"/>
    <property type="project" value="UniProtKB-SubCell"/>
</dbReference>
<dbReference type="Pfam" id="PF00190">
    <property type="entry name" value="Cupin_1"/>
    <property type="match status" value="1"/>
</dbReference>
<dbReference type="CDD" id="cd02241">
    <property type="entry name" value="cupin_OxOx"/>
    <property type="match status" value="1"/>
</dbReference>
<dbReference type="InterPro" id="IPR011051">
    <property type="entry name" value="RmlC_Cupin_sf"/>
</dbReference>
<dbReference type="AlphaFoldDB" id="A0A9W9BXM7"/>
<dbReference type="InterPro" id="IPR006045">
    <property type="entry name" value="Cupin_1"/>
</dbReference>
<keyword evidence="9" id="KW-1185">Reference proteome</keyword>